<dbReference type="RefSeq" id="WP_379884506.1">
    <property type="nucleotide sequence ID" value="NZ_JBHSDI010000001.1"/>
</dbReference>
<keyword evidence="1" id="KW-0472">Membrane</keyword>
<feature type="transmembrane region" description="Helical" evidence="1">
    <location>
        <begin position="55"/>
        <end position="74"/>
    </location>
</feature>
<dbReference type="Proteomes" id="UP001595798">
    <property type="component" value="Unassembled WGS sequence"/>
</dbReference>
<evidence type="ECO:0000313" key="2">
    <source>
        <dbReference type="EMBL" id="MFC4257407.1"/>
    </source>
</evidence>
<protein>
    <submittedName>
        <fullName evidence="2">Uncharacterized protein</fullName>
    </submittedName>
</protein>
<organism evidence="2 3">
    <name type="scientific">Marinobacter lacisalsi</name>
    <dbReference type="NCBI Taxonomy" id="475979"/>
    <lineage>
        <taxon>Bacteria</taxon>
        <taxon>Pseudomonadati</taxon>
        <taxon>Pseudomonadota</taxon>
        <taxon>Gammaproteobacteria</taxon>
        <taxon>Pseudomonadales</taxon>
        <taxon>Marinobacteraceae</taxon>
        <taxon>Marinobacter</taxon>
    </lineage>
</organism>
<gene>
    <name evidence="2" type="ORF">ACFOZ5_00015</name>
</gene>
<evidence type="ECO:0000313" key="3">
    <source>
        <dbReference type="Proteomes" id="UP001595798"/>
    </source>
</evidence>
<keyword evidence="1" id="KW-0812">Transmembrane</keyword>
<reference evidence="3" key="1">
    <citation type="journal article" date="2019" name="Int. J. Syst. Evol. Microbiol.">
        <title>The Global Catalogue of Microorganisms (GCM) 10K type strain sequencing project: providing services to taxonomists for standard genome sequencing and annotation.</title>
        <authorList>
            <consortium name="The Broad Institute Genomics Platform"/>
            <consortium name="The Broad Institute Genome Sequencing Center for Infectious Disease"/>
            <person name="Wu L."/>
            <person name="Ma J."/>
        </authorList>
    </citation>
    <scope>NUCLEOTIDE SEQUENCE [LARGE SCALE GENOMIC DNA]</scope>
    <source>
        <strain evidence="3">CECT 7297</strain>
    </source>
</reference>
<name>A0ABV8QBS1_9GAMM</name>
<comment type="caution">
    <text evidence="2">The sequence shown here is derived from an EMBL/GenBank/DDBJ whole genome shotgun (WGS) entry which is preliminary data.</text>
</comment>
<keyword evidence="3" id="KW-1185">Reference proteome</keyword>
<feature type="transmembrane region" description="Helical" evidence="1">
    <location>
        <begin position="12"/>
        <end position="35"/>
    </location>
</feature>
<evidence type="ECO:0000256" key="1">
    <source>
        <dbReference type="SAM" id="Phobius"/>
    </source>
</evidence>
<proteinExistence type="predicted"/>
<dbReference type="EMBL" id="JBHSDI010000001">
    <property type="protein sequence ID" value="MFC4257407.1"/>
    <property type="molecule type" value="Genomic_DNA"/>
</dbReference>
<accession>A0ABV8QBS1</accession>
<keyword evidence="1" id="KW-1133">Transmembrane helix</keyword>
<feature type="transmembrane region" description="Helical" evidence="1">
    <location>
        <begin position="86"/>
        <end position="110"/>
    </location>
</feature>
<sequence>MAQPFPVSRFLGRALIALARISAVFLSLALLAFPLQGDSILEFNQGAGASVLETLMHPWLTIVLGIAMLAYLVARFKVIPKPNARVSDLLYLAIVIGLLAGLQAIAYLAVLQAPHI</sequence>